<reference evidence="3" key="1">
    <citation type="journal article" date="2021" name="Syst. Appl. Microbiol.">
        <title>Roseomonas hellenica sp. nov., isolated from roots of wild-growing Alkanna tinctoria.</title>
        <authorList>
            <person name="Rat A."/>
            <person name="Naranjo H.D."/>
            <person name="Lebbe L."/>
            <person name="Cnockaert M."/>
            <person name="Krigas N."/>
            <person name="Grigoriadou K."/>
            <person name="Maloupa E."/>
            <person name="Willems A."/>
        </authorList>
    </citation>
    <scope>NUCLEOTIDE SEQUENCE [LARGE SCALE GENOMIC DNA]</scope>
    <source>
        <strain evidence="3">LMG 31523</strain>
    </source>
</reference>
<comment type="caution">
    <text evidence="2">The sequence shown here is derived from an EMBL/GenBank/DDBJ whole genome shotgun (WGS) entry which is preliminary data.</text>
</comment>
<dbReference type="PANTHER" id="PTHR36503">
    <property type="entry name" value="BLR2520 PROTEIN"/>
    <property type="match status" value="1"/>
</dbReference>
<sequence length="142" mass="15374">MPKMIFVNLPVQDLAASTRFYEAIGCRKNEQFSGETAASMVWSEVITFQLLTRDYFGTFTSKQIPDAHATCQVLLCLSCNSRAEVDQLAEAAAGAGGKANIRDPIDMGFMYNRAAEDPDGHVLELVWMDPEAVLPGGDAGPA</sequence>
<evidence type="ECO:0000259" key="1">
    <source>
        <dbReference type="Pfam" id="PF00903"/>
    </source>
</evidence>
<dbReference type="InterPro" id="IPR029068">
    <property type="entry name" value="Glyas_Bleomycin-R_OHBP_Dase"/>
</dbReference>
<proteinExistence type="predicted"/>
<protein>
    <submittedName>
        <fullName evidence="2">Lactoylglutathione lyase</fullName>
    </submittedName>
</protein>
<evidence type="ECO:0000313" key="3">
    <source>
        <dbReference type="Proteomes" id="UP001196870"/>
    </source>
</evidence>
<dbReference type="InterPro" id="IPR004360">
    <property type="entry name" value="Glyas_Fos-R_dOase_dom"/>
</dbReference>
<dbReference type="PANTHER" id="PTHR36503:SF2">
    <property type="entry name" value="BLR2408 PROTEIN"/>
    <property type="match status" value="1"/>
</dbReference>
<dbReference type="EMBL" id="JAAGBB010000002">
    <property type="protein sequence ID" value="MBR0663037.1"/>
    <property type="molecule type" value="Genomic_DNA"/>
</dbReference>
<organism evidence="2 3">
    <name type="scientific">Plastoroseomonas hellenica</name>
    <dbReference type="NCBI Taxonomy" id="2687306"/>
    <lineage>
        <taxon>Bacteria</taxon>
        <taxon>Pseudomonadati</taxon>
        <taxon>Pseudomonadota</taxon>
        <taxon>Alphaproteobacteria</taxon>
        <taxon>Acetobacterales</taxon>
        <taxon>Acetobacteraceae</taxon>
        <taxon>Plastoroseomonas</taxon>
    </lineage>
</organism>
<dbReference type="Gene3D" id="3.10.180.10">
    <property type="entry name" value="2,3-Dihydroxybiphenyl 1,2-Dioxygenase, domain 1"/>
    <property type="match status" value="1"/>
</dbReference>
<dbReference type="Proteomes" id="UP001196870">
    <property type="component" value="Unassembled WGS sequence"/>
</dbReference>
<gene>
    <name evidence="2" type="ORF">GXW71_01595</name>
</gene>
<dbReference type="GO" id="GO:0016829">
    <property type="term" value="F:lyase activity"/>
    <property type="evidence" value="ECO:0007669"/>
    <property type="project" value="UniProtKB-KW"/>
</dbReference>
<evidence type="ECO:0000313" key="2">
    <source>
        <dbReference type="EMBL" id="MBR0663037.1"/>
    </source>
</evidence>
<accession>A0ABS5ERW5</accession>
<dbReference type="SUPFAM" id="SSF54593">
    <property type="entry name" value="Glyoxalase/Bleomycin resistance protein/Dihydroxybiphenyl dioxygenase"/>
    <property type="match status" value="1"/>
</dbReference>
<keyword evidence="2" id="KW-0456">Lyase</keyword>
<dbReference type="Pfam" id="PF00903">
    <property type="entry name" value="Glyoxalase"/>
    <property type="match status" value="1"/>
</dbReference>
<feature type="domain" description="Glyoxalase/fosfomycin resistance/dioxygenase" evidence="1">
    <location>
        <begin position="7"/>
        <end position="125"/>
    </location>
</feature>
<name>A0ABS5ERW5_9PROT</name>
<dbReference type="RefSeq" id="WP_211850636.1">
    <property type="nucleotide sequence ID" value="NZ_JAAGBB010000002.1"/>
</dbReference>
<keyword evidence="3" id="KW-1185">Reference proteome</keyword>